<evidence type="ECO:0000256" key="13">
    <source>
        <dbReference type="ARBA" id="ARBA00078071"/>
    </source>
</evidence>
<keyword evidence="5 14" id="KW-0732">Signal</keyword>
<dbReference type="SUPFAM" id="SSF48239">
    <property type="entry name" value="Terpenoid cyclases/Protein prenyltransferases"/>
    <property type="match status" value="1"/>
</dbReference>
<dbReference type="GO" id="GO:0002376">
    <property type="term" value="P:immune system process"/>
    <property type="evidence" value="ECO:0007669"/>
    <property type="project" value="UniProtKB-KW"/>
</dbReference>
<dbReference type="InterPro" id="IPR008930">
    <property type="entry name" value="Terpenoid_cyclase/PrenylTrfase"/>
</dbReference>
<dbReference type="GO" id="GO:0005615">
    <property type="term" value="C:extracellular space"/>
    <property type="evidence" value="ECO:0007669"/>
    <property type="project" value="InterPro"/>
</dbReference>
<evidence type="ECO:0000313" key="17">
    <source>
        <dbReference type="EMBL" id="JAS32439.1"/>
    </source>
</evidence>
<comment type="function">
    <text evidence="11">Binds covalently through a thioester bond to the pathogen surface resulting in pathogen clearance.</text>
</comment>
<dbReference type="Gene3D" id="6.20.50.160">
    <property type="match status" value="1"/>
</dbReference>
<name>A0A1B6E3H0_9HEMI</name>
<comment type="similarity">
    <text evidence="2">Belongs to the protease inhibitor I39 (alpha-2-macroglobulin) family.</text>
</comment>
<evidence type="ECO:0000259" key="16">
    <source>
        <dbReference type="SMART" id="SM01360"/>
    </source>
</evidence>
<evidence type="ECO:0000256" key="5">
    <source>
        <dbReference type="ARBA" id="ARBA00022729"/>
    </source>
</evidence>
<dbReference type="PROSITE" id="PS00477">
    <property type="entry name" value="ALPHA_2_MACROGLOBULIN"/>
    <property type="match status" value="1"/>
</dbReference>
<feature type="domain" description="Alpha-2-macroglobulin bait region" evidence="15">
    <location>
        <begin position="439"/>
        <end position="576"/>
    </location>
</feature>
<protein>
    <recommendedName>
        <fullName evidence="13">TEP1-F</fullName>
    </recommendedName>
</protein>
<evidence type="ECO:0000256" key="3">
    <source>
        <dbReference type="ARBA" id="ARBA00022525"/>
    </source>
</evidence>
<evidence type="ECO:0000256" key="2">
    <source>
        <dbReference type="ARBA" id="ARBA00010952"/>
    </source>
</evidence>
<keyword evidence="8" id="KW-0882">Thioester bond</keyword>
<evidence type="ECO:0000256" key="4">
    <source>
        <dbReference type="ARBA" id="ARBA00022690"/>
    </source>
</evidence>
<dbReference type="SUPFAM" id="SSF81296">
    <property type="entry name" value="E set domains"/>
    <property type="match status" value="1"/>
</dbReference>
<keyword evidence="10" id="KW-0325">Glycoprotein</keyword>
<dbReference type="SMART" id="SM01360">
    <property type="entry name" value="A2M"/>
    <property type="match status" value="1"/>
</dbReference>
<dbReference type="InterPro" id="IPR002890">
    <property type="entry name" value="MG2"/>
</dbReference>
<gene>
    <name evidence="17" type="ORF">g.22672</name>
</gene>
<feature type="signal peptide" evidence="14">
    <location>
        <begin position="1"/>
        <end position="19"/>
    </location>
</feature>
<dbReference type="Pfam" id="PF07703">
    <property type="entry name" value="A2M_BRD"/>
    <property type="match status" value="1"/>
</dbReference>
<evidence type="ECO:0000256" key="9">
    <source>
        <dbReference type="ARBA" id="ARBA00023157"/>
    </source>
</evidence>
<accession>A0A1B6E3H0</accession>
<dbReference type="Gene3D" id="2.60.40.1940">
    <property type="match status" value="1"/>
</dbReference>
<dbReference type="Gene3D" id="1.50.10.20">
    <property type="match status" value="1"/>
</dbReference>
<keyword evidence="7" id="KW-0722">Serine protease inhibitor</keyword>
<dbReference type="SMART" id="SM01419">
    <property type="entry name" value="Thiol-ester_cl"/>
    <property type="match status" value="1"/>
</dbReference>
<dbReference type="Gene3D" id="2.60.120.1540">
    <property type="match status" value="1"/>
</dbReference>
<dbReference type="InterPro" id="IPR050473">
    <property type="entry name" value="A2M/Complement_sys"/>
</dbReference>
<evidence type="ECO:0000256" key="1">
    <source>
        <dbReference type="ARBA" id="ARBA00004613"/>
    </source>
</evidence>
<evidence type="ECO:0000256" key="7">
    <source>
        <dbReference type="ARBA" id="ARBA00022900"/>
    </source>
</evidence>
<evidence type="ECO:0000256" key="8">
    <source>
        <dbReference type="ARBA" id="ARBA00022966"/>
    </source>
</evidence>
<evidence type="ECO:0000256" key="11">
    <source>
        <dbReference type="ARBA" id="ARBA00057615"/>
    </source>
</evidence>
<keyword evidence="6" id="KW-0391">Immunity</keyword>
<evidence type="ECO:0000256" key="6">
    <source>
        <dbReference type="ARBA" id="ARBA00022859"/>
    </source>
</evidence>
<evidence type="ECO:0000259" key="15">
    <source>
        <dbReference type="SMART" id="SM01359"/>
    </source>
</evidence>
<organism evidence="17">
    <name type="scientific">Clastoptera arizonana</name>
    <name type="common">Arizona spittle bug</name>
    <dbReference type="NCBI Taxonomy" id="38151"/>
    <lineage>
        <taxon>Eukaryota</taxon>
        <taxon>Metazoa</taxon>
        <taxon>Ecdysozoa</taxon>
        <taxon>Arthropoda</taxon>
        <taxon>Hexapoda</taxon>
        <taxon>Insecta</taxon>
        <taxon>Pterygota</taxon>
        <taxon>Neoptera</taxon>
        <taxon>Paraneoptera</taxon>
        <taxon>Hemiptera</taxon>
        <taxon>Auchenorrhyncha</taxon>
        <taxon>Cercopoidea</taxon>
        <taxon>Clastopteridae</taxon>
        <taxon>Clastoptera</taxon>
    </lineage>
</organism>
<dbReference type="InterPro" id="IPR013783">
    <property type="entry name" value="Ig-like_fold"/>
</dbReference>
<dbReference type="SMART" id="SM01359">
    <property type="entry name" value="A2M_N_2"/>
    <property type="match status" value="1"/>
</dbReference>
<dbReference type="Pfam" id="PF00207">
    <property type="entry name" value="A2M"/>
    <property type="match status" value="1"/>
</dbReference>
<dbReference type="InterPro" id="IPR001599">
    <property type="entry name" value="Macroglobln_a2"/>
</dbReference>
<dbReference type="Pfam" id="PF07678">
    <property type="entry name" value="TED_complement"/>
    <property type="match status" value="1"/>
</dbReference>
<sequence>MAGLGLLIVVAALCCGAQAIGYYTIVAPRVLRPNTEYHVAVSTLGVSEPTTVVVAVGGKQDSGGTFRTSQFVTVEPYVSRIVKLEIGDVGPGSYNLTAEGSGGMNFINSTELEYIHKSYSVFIQTDKAIYKPGHKVQFRAVVLNSHLKPSVTAALDIHITDGKGNRVKQWNRALTTRGVFSGELELSKNPVLGDWNITVNVLDQEFHKGFHVAEYVLPKFEVIVDVPKHATFKDSKVVATIRSKYTYGRPVKGEATVSVHPNYFSGVIQPIFQAPIRKVVKIDGKANVEIDIVKELKLTDEYERMIQFDVAVEEALTGRRQNVTVQTMLHKHKYKMDLIKTSEHFKPGLKYTAYIKVSHHDGTPVQDKTNPVTVRQGFSYNSEEYTATQYKLNADGMIELVYYPPRHNVTTLGIEADYLDLKEWFSTVAPSISTSDSFIQAVLKTEKPTVNQDIEIEVNSTSPLKYITYQVLGRGDVIVAGTVPVQGDKQHVVTARFLATYAMAPTAHVIVQYVRDDGEVVADALDIELDGVFQNYVNVAANPTETEPGNNVELSLEAKPNSYIGLLGVDQSVLLLKGGNDIERDDVLNEMRSYDQSESSQFLHLLRDTRERRSTYWWPGSFTANEAFEKSGALIMTNAYVNDHNPMMFFRSNWNAESLPQFSVADSTAADSGNSITETKVRTNFPETWLWQMLEAGSDGRASLRRAVPDTITSWVITAFSVDPLYGLGLIERPSKVRVFRPFFVSLDLPYSVIRGEIVAIPVVVFNYMDKDVVADVTLENSGQFEFADYSNDVNDAPRLELYRRKKLSVPAHIGASTSFMISPKELGYISIKVTANSILAGDAVERKLLVKAEGETQFLNKAVFVDLRNTQSFSTNVTLDIPVNIVPGSEVIEVSAVGDMLGPSIPNLASLIKMPFGCGEQNMLNFVPNIVILDYLKNTNQLTQAIENRAVRFLETGYQQELTYRHNDGSFSAFGSTDRSGSTWLTAFVAKSFRQAMSHINVEEKNYHGIFAVASK</sequence>
<dbReference type="Gene3D" id="2.60.40.10">
    <property type="entry name" value="Immunoglobulins"/>
    <property type="match status" value="2"/>
</dbReference>
<evidence type="ECO:0000256" key="12">
    <source>
        <dbReference type="ARBA" id="ARBA00063781"/>
    </source>
</evidence>
<dbReference type="InterPro" id="IPR041555">
    <property type="entry name" value="MG3"/>
</dbReference>
<dbReference type="Gene3D" id="2.60.40.2950">
    <property type="match status" value="1"/>
</dbReference>
<dbReference type="InterPro" id="IPR040839">
    <property type="entry name" value="MG4"/>
</dbReference>
<dbReference type="Pfam" id="PF17791">
    <property type="entry name" value="MG3"/>
    <property type="match status" value="1"/>
</dbReference>
<dbReference type="PANTHER" id="PTHR11412:SF136">
    <property type="entry name" value="CD109 ANTIGEN"/>
    <property type="match status" value="1"/>
</dbReference>
<evidence type="ECO:0000256" key="10">
    <source>
        <dbReference type="ARBA" id="ARBA00023180"/>
    </source>
</evidence>
<dbReference type="Pfam" id="PF17789">
    <property type="entry name" value="MG4"/>
    <property type="match status" value="1"/>
</dbReference>
<dbReference type="InterPro" id="IPR011625">
    <property type="entry name" value="A2M_N_BRD"/>
</dbReference>
<dbReference type="EMBL" id="GEDC01004859">
    <property type="protein sequence ID" value="JAS32439.1"/>
    <property type="molecule type" value="Transcribed_RNA"/>
</dbReference>
<feature type="domain" description="Alpha-2-macroglobulin" evidence="16">
    <location>
        <begin position="688"/>
        <end position="779"/>
    </location>
</feature>
<keyword evidence="3" id="KW-0964">Secreted</keyword>
<keyword evidence="4" id="KW-0646">Protease inhibitor</keyword>
<dbReference type="InterPro" id="IPR047565">
    <property type="entry name" value="Alpha-macroglob_thiol-ester_cl"/>
</dbReference>
<dbReference type="InterPro" id="IPR019742">
    <property type="entry name" value="MacrogloblnA2_CS"/>
</dbReference>
<dbReference type="Gene3D" id="2.20.130.20">
    <property type="match status" value="1"/>
</dbReference>
<reference evidence="17" key="1">
    <citation type="submission" date="2015-12" db="EMBL/GenBank/DDBJ databases">
        <title>De novo transcriptome assembly of four potential Pierce s Disease insect vectors from Arizona vineyards.</title>
        <authorList>
            <person name="Tassone E.E."/>
        </authorList>
    </citation>
    <scope>NUCLEOTIDE SEQUENCE</scope>
</reference>
<comment type="subcellular location">
    <subcellularLocation>
        <location evidence="1">Secreted</location>
    </subcellularLocation>
</comment>
<comment type="subunit">
    <text evidence="12">Heterodimer of a TEP1-N chain and an TEP1-C chain non-covalently linked. Forms a complex composed of TEP1-N and TEP1-C heterodimer, LRIM1 and APL1C; the interaction stabilizes TEP1-N and TEP1-C heterodimer, prevents its binding to tissues while circulating in the hemolymph and protects the thioester bond from hydrolysis. Mature TEP1 and to a lesser extent full-length TEP1 interact with SPCLIP1; the interaction is induced by microbial infection.</text>
</comment>
<dbReference type="InterPro" id="IPR011626">
    <property type="entry name" value="Alpha-macroglobulin_TED"/>
</dbReference>
<keyword evidence="9" id="KW-1015">Disulfide bond</keyword>
<dbReference type="Gene3D" id="2.60.40.1930">
    <property type="match status" value="2"/>
</dbReference>
<dbReference type="AlphaFoldDB" id="A0A1B6E3H0"/>
<proteinExistence type="inferred from homology"/>
<evidence type="ECO:0000256" key="14">
    <source>
        <dbReference type="SAM" id="SignalP"/>
    </source>
</evidence>
<dbReference type="InterPro" id="IPR014756">
    <property type="entry name" value="Ig_E-set"/>
</dbReference>
<feature type="chain" id="PRO_5008581758" description="TEP1-F" evidence="14">
    <location>
        <begin position="20"/>
        <end position="1017"/>
    </location>
</feature>
<dbReference type="PANTHER" id="PTHR11412">
    <property type="entry name" value="MACROGLOBULIN / COMPLEMENT"/>
    <property type="match status" value="1"/>
</dbReference>
<dbReference type="Pfam" id="PF01835">
    <property type="entry name" value="MG2"/>
    <property type="match status" value="1"/>
</dbReference>
<dbReference type="GO" id="GO:0004867">
    <property type="term" value="F:serine-type endopeptidase inhibitor activity"/>
    <property type="evidence" value="ECO:0007669"/>
    <property type="project" value="UniProtKB-KW"/>
</dbReference>
<dbReference type="FunFam" id="2.60.40.1930:FF:000001">
    <property type="entry name" value="CD109 isoform 3"/>
    <property type="match status" value="1"/>
</dbReference>